<keyword evidence="3" id="KW-0964">Secreted</keyword>
<evidence type="ECO:0000256" key="7">
    <source>
        <dbReference type="ARBA" id="ARBA00022833"/>
    </source>
</evidence>
<dbReference type="EC" id="3.1.4.3" evidence="1"/>
<protein>
    <recommendedName>
        <fullName evidence="2">Phospholipase C</fullName>
        <ecNumber evidence="1">3.1.4.3</ecNumber>
    </recommendedName>
    <alternativeName>
        <fullName evidence="8">Phosphatidylcholine cholinephosphohydrolase</fullName>
    </alternativeName>
</protein>
<dbReference type="InterPro" id="IPR008947">
    <property type="entry name" value="PLipase_C/P1_nuclease_dom_sf"/>
</dbReference>
<dbReference type="GO" id="GO:0034480">
    <property type="term" value="F:phosphatidylcholine phospholipase C activity"/>
    <property type="evidence" value="ECO:0007669"/>
    <property type="project" value="UniProtKB-EC"/>
</dbReference>
<keyword evidence="5" id="KW-0732">Signal</keyword>
<dbReference type="AlphaFoldDB" id="A0A1S8LRB8"/>
<evidence type="ECO:0000256" key="6">
    <source>
        <dbReference type="ARBA" id="ARBA00022801"/>
    </source>
</evidence>
<accession>A0A1S8LRB8</accession>
<dbReference type="InterPro" id="IPR001531">
    <property type="entry name" value="Zn_PLipaseC"/>
</dbReference>
<sequence>MKKKFESTYGRTIRGIFFVINPVKKKVIKTTCIIHKYINSLAIEILKGRGNENEYKFFSNNIEFINEGTVWADQDFKSTNHFFDFEKGRGLYGFSNLIDEGQKYYNMSINYLKAGDKKKSLFYFGAACHIIQDSTVPQHVNNRLLNSHRNFEMWIIQKFLTGYRFMKADEILRSESIRDYVKKNAIVANKIYNRCFTIKDKENRYNSISNYIICQAQMSTSGLMMDYYDKYKAICEKDSSSKMVM</sequence>
<dbReference type="Proteomes" id="UP000190951">
    <property type="component" value="Chromosome"/>
</dbReference>
<dbReference type="SUPFAM" id="SSF48537">
    <property type="entry name" value="Phospholipase C/P1 nuclease"/>
    <property type="match status" value="1"/>
</dbReference>
<evidence type="ECO:0000313" key="10">
    <source>
        <dbReference type="Proteomes" id="UP000190951"/>
    </source>
</evidence>
<evidence type="ECO:0000256" key="2">
    <source>
        <dbReference type="ARBA" id="ARBA00018391"/>
    </source>
</evidence>
<reference evidence="9 10" key="1">
    <citation type="submission" date="2022-04" db="EMBL/GenBank/DDBJ databases">
        <title>Genome sequence of C. roseum typestrain.</title>
        <authorList>
            <person name="Poehlein A."/>
            <person name="Schoch T."/>
            <person name="Duerre P."/>
            <person name="Daniel R."/>
        </authorList>
    </citation>
    <scope>NUCLEOTIDE SEQUENCE [LARGE SCALE GENOMIC DNA]</scope>
    <source>
        <strain evidence="9 10">DSM 7320</strain>
    </source>
</reference>
<dbReference type="InterPro" id="IPR029002">
    <property type="entry name" value="PLPC/GPLD1"/>
</dbReference>
<evidence type="ECO:0000256" key="3">
    <source>
        <dbReference type="ARBA" id="ARBA00022525"/>
    </source>
</evidence>
<dbReference type="KEGG" id="crw:CROST_015710"/>
<evidence type="ECO:0000256" key="8">
    <source>
        <dbReference type="ARBA" id="ARBA00031285"/>
    </source>
</evidence>
<dbReference type="RefSeq" id="WP_077835428.1">
    <property type="nucleotide sequence ID" value="NZ_CP096983.1"/>
</dbReference>
<dbReference type="CDD" id="cd11009">
    <property type="entry name" value="Zn_dep_PLPC"/>
    <property type="match status" value="1"/>
</dbReference>
<evidence type="ECO:0000256" key="1">
    <source>
        <dbReference type="ARBA" id="ARBA00012018"/>
    </source>
</evidence>
<dbReference type="GO" id="GO:0008270">
    <property type="term" value="F:zinc ion binding"/>
    <property type="evidence" value="ECO:0007669"/>
    <property type="project" value="InterPro"/>
</dbReference>
<dbReference type="STRING" id="84029.CROST_13750"/>
<evidence type="ECO:0000256" key="4">
    <source>
        <dbReference type="ARBA" id="ARBA00022723"/>
    </source>
</evidence>
<keyword evidence="4" id="KW-0479">Metal-binding</keyword>
<proteinExistence type="predicted"/>
<dbReference type="PROSITE" id="PS51346">
    <property type="entry name" value="PROKAR_ZN_DEPEND_PLPC_2"/>
    <property type="match status" value="1"/>
</dbReference>
<dbReference type="SMART" id="SM00770">
    <property type="entry name" value="Zn_dep_PLPC"/>
    <property type="match status" value="1"/>
</dbReference>
<name>A0A1S8LRB8_9CLOT</name>
<gene>
    <name evidence="9" type="ORF">CROST_015710</name>
</gene>
<organism evidence="9 10">
    <name type="scientific">Clostridium felsineum</name>
    <dbReference type="NCBI Taxonomy" id="36839"/>
    <lineage>
        <taxon>Bacteria</taxon>
        <taxon>Bacillati</taxon>
        <taxon>Bacillota</taxon>
        <taxon>Clostridia</taxon>
        <taxon>Eubacteriales</taxon>
        <taxon>Clostridiaceae</taxon>
        <taxon>Clostridium</taxon>
    </lineage>
</organism>
<keyword evidence="6" id="KW-0378">Hydrolase</keyword>
<evidence type="ECO:0000256" key="5">
    <source>
        <dbReference type="ARBA" id="ARBA00022729"/>
    </source>
</evidence>
<keyword evidence="7" id="KW-0862">Zinc</keyword>
<dbReference type="Pfam" id="PF00882">
    <property type="entry name" value="Zn_dep_PLPC"/>
    <property type="match status" value="1"/>
</dbReference>
<keyword evidence="10" id="KW-1185">Reference proteome</keyword>
<dbReference type="Gene3D" id="1.10.575.10">
    <property type="entry name" value="P1 Nuclease"/>
    <property type="match status" value="1"/>
</dbReference>
<dbReference type="EMBL" id="CP096983">
    <property type="protein sequence ID" value="URZ10856.1"/>
    <property type="molecule type" value="Genomic_DNA"/>
</dbReference>
<evidence type="ECO:0000313" key="9">
    <source>
        <dbReference type="EMBL" id="URZ10856.1"/>
    </source>
</evidence>